<keyword evidence="2" id="KW-1185">Reference proteome</keyword>
<reference evidence="1 2" key="1">
    <citation type="submission" date="2019-12" db="EMBL/GenBank/DDBJ databases">
        <authorList>
            <person name="Alioto T."/>
            <person name="Alioto T."/>
            <person name="Gomez Garrido J."/>
        </authorList>
    </citation>
    <scope>NUCLEOTIDE SEQUENCE [LARGE SCALE GENOMIC DNA]</scope>
</reference>
<gene>
    <name evidence="1" type="ORF">OLEA9_A092733</name>
</gene>
<evidence type="ECO:0000313" key="2">
    <source>
        <dbReference type="Proteomes" id="UP000594638"/>
    </source>
</evidence>
<organism evidence="1 2">
    <name type="scientific">Olea europaea subsp. europaea</name>
    <dbReference type="NCBI Taxonomy" id="158383"/>
    <lineage>
        <taxon>Eukaryota</taxon>
        <taxon>Viridiplantae</taxon>
        <taxon>Streptophyta</taxon>
        <taxon>Embryophyta</taxon>
        <taxon>Tracheophyta</taxon>
        <taxon>Spermatophyta</taxon>
        <taxon>Magnoliopsida</taxon>
        <taxon>eudicotyledons</taxon>
        <taxon>Gunneridae</taxon>
        <taxon>Pentapetalae</taxon>
        <taxon>asterids</taxon>
        <taxon>lamiids</taxon>
        <taxon>Lamiales</taxon>
        <taxon>Oleaceae</taxon>
        <taxon>Oleeae</taxon>
        <taxon>Olea</taxon>
    </lineage>
</organism>
<proteinExistence type="predicted"/>
<dbReference type="Proteomes" id="UP000594638">
    <property type="component" value="Unassembled WGS sequence"/>
</dbReference>
<name>A0A8S0UJM2_OLEEU</name>
<comment type="caution">
    <text evidence="1">The sequence shown here is derived from an EMBL/GenBank/DDBJ whole genome shotgun (WGS) entry which is preliminary data.</text>
</comment>
<dbReference type="EMBL" id="CACTIH010007871">
    <property type="protein sequence ID" value="CAA3018576.1"/>
    <property type="molecule type" value="Genomic_DNA"/>
</dbReference>
<evidence type="ECO:0000313" key="1">
    <source>
        <dbReference type="EMBL" id="CAA3018576.1"/>
    </source>
</evidence>
<protein>
    <submittedName>
        <fullName evidence="1">Uncharacterized protein</fullName>
    </submittedName>
</protein>
<accession>A0A8S0UJM2</accession>
<dbReference type="Gramene" id="OE9A092733T1">
    <property type="protein sequence ID" value="OE9A092733C1"/>
    <property type="gene ID" value="OE9A092733"/>
</dbReference>
<sequence length="63" mass="7102">MSISKKIADIRSAVLCTRDTLAGIRPPKTTFLDATRLPVGRFWKFFLRFHSKFQGASTCRGAQ</sequence>
<feature type="non-terminal residue" evidence="1">
    <location>
        <position position="63"/>
    </location>
</feature>
<dbReference type="AlphaFoldDB" id="A0A8S0UJM2"/>